<dbReference type="InterPro" id="IPR000160">
    <property type="entry name" value="GGDEF_dom"/>
</dbReference>
<dbReference type="EC" id="2.7.7.65" evidence="1"/>
<dbReference type="SMART" id="SM00267">
    <property type="entry name" value="GGDEF"/>
    <property type="match status" value="1"/>
</dbReference>
<dbReference type="SUPFAM" id="SSF55073">
    <property type="entry name" value="Nucleotide cyclase"/>
    <property type="match status" value="1"/>
</dbReference>
<dbReference type="OrthoDB" id="9759607at2"/>
<dbReference type="AlphaFoldDB" id="A0A4V2PSG5"/>
<feature type="transmembrane region" description="Helical" evidence="3">
    <location>
        <begin position="20"/>
        <end position="39"/>
    </location>
</feature>
<sequence length="313" mass="35724">MESPASSAVIKVNYRIRLQLFAVILILSVIPMFSIILLYEHEIVEPKANGLLLIPIFVLLSSKSITNLLEYLLFKNTLLKIHQFSERIKDGYYDTHFVLPIQKDQDEENYLMQVLRSLESLARVVRGQNRMLVTNLNETRSEANLMKELAEKDPLTGLYNRRYFDRVFQAEAKNAVQSGQILTLILVDCDKFKQVNDTHGHDIGDRVLKQLASVMKEIIRNGRDIPFRFGGDEFGIILPQADASAARRVASRLEETYLASERYGTTLSISAVSADINDRDTITEQIRKIIKTADNGIYDVKKRGGHGMQFFRI</sequence>
<keyword evidence="6" id="KW-1185">Reference proteome</keyword>
<dbReference type="PANTHER" id="PTHR45138">
    <property type="entry name" value="REGULATORY COMPONENTS OF SENSORY TRANSDUCTION SYSTEM"/>
    <property type="match status" value="1"/>
</dbReference>
<feature type="domain" description="GGDEF" evidence="4">
    <location>
        <begin position="180"/>
        <end position="313"/>
    </location>
</feature>
<evidence type="ECO:0000313" key="5">
    <source>
        <dbReference type="EMBL" id="TCK62421.1"/>
    </source>
</evidence>
<proteinExistence type="predicted"/>
<evidence type="ECO:0000256" key="2">
    <source>
        <dbReference type="ARBA" id="ARBA00034247"/>
    </source>
</evidence>
<dbReference type="CDD" id="cd01949">
    <property type="entry name" value="GGDEF"/>
    <property type="match status" value="1"/>
</dbReference>
<organism evidence="5 6">
    <name type="scientific">Seleniivibrio woodruffii</name>
    <dbReference type="NCBI Taxonomy" id="1078050"/>
    <lineage>
        <taxon>Bacteria</taxon>
        <taxon>Pseudomonadati</taxon>
        <taxon>Deferribacterota</taxon>
        <taxon>Deferribacteres</taxon>
        <taxon>Deferribacterales</taxon>
        <taxon>Geovibrionaceae</taxon>
        <taxon>Seleniivibrio</taxon>
    </lineage>
</organism>
<dbReference type="InterPro" id="IPR029787">
    <property type="entry name" value="Nucleotide_cyclase"/>
</dbReference>
<dbReference type="Gene3D" id="3.30.70.270">
    <property type="match status" value="1"/>
</dbReference>
<comment type="caution">
    <text evidence="5">The sequence shown here is derived from an EMBL/GenBank/DDBJ whole genome shotgun (WGS) entry which is preliminary data.</text>
</comment>
<accession>A0A4V2PSG5</accession>
<evidence type="ECO:0000313" key="6">
    <source>
        <dbReference type="Proteomes" id="UP000294614"/>
    </source>
</evidence>
<dbReference type="Proteomes" id="UP000294614">
    <property type="component" value="Unassembled WGS sequence"/>
</dbReference>
<dbReference type="PROSITE" id="PS50887">
    <property type="entry name" value="GGDEF"/>
    <property type="match status" value="1"/>
</dbReference>
<dbReference type="Pfam" id="PF00990">
    <property type="entry name" value="GGDEF"/>
    <property type="match status" value="1"/>
</dbReference>
<dbReference type="RefSeq" id="WP_132872465.1">
    <property type="nucleotide sequence ID" value="NZ_SMGG01000003.1"/>
</dbReference>
<keyword evidence="3" id="KW-0812">Transmembrane</keyword>
<dbReference type="FunFam" id="3.30.70.270:FF:000001">
    <property type="entry name" value="Diguanylate cyclase domain protein"/>
    <property type="match status" value="1"/>
</dbReference>
<keyword evidence="3" id="KW-0472">Membrane</keyword>
<dbReference type="InterPro" id="IPR050469">
    <property type="entry name" value="Diguanylate_Cyclase"/>
</dbReference>
<name>A0A4V2PSG5_9BACT</name>
<dbReference type="EMBL" id="SMGG01000003">
    <property type="protein sequence ID" value="TCK62421.1"/>
    <property type="molecule type" value="Genomic_DNA"/>
</dbReference>
<protein>
    <recommendedName>
        <fullName evidence="1">diguanylate cyclase</fullName>
        <ecNumber evidence="1">2.7.7.65</ecNumber>
    </recommendedName>
</protein>
<keyword evidence="3" id="KW-1133">Transmembrane helix</keyword>
<dbReference type="GO" id="GO:0052621">
    <property type="term" value="F:diguanylate cyclase activity"/>
    <property type="evidence" value="ECO:0007669"/>
    <property type="project" value="UniProtKB-EC"/>
</dbReference>
<dbReference type="PANTHER" id="PTHR45138:SF9">
    <property type="entry name" value="DIGUANYLATE CYCLASE DGCM-RELATED"/>
    <property type="match status" value="1"/>
</dbReference>
<gene>
    <name evidence="5" type="ORF">C8D98_0947</name>
</gene>
<dbReference type="NCBIfam" id="TIGR00254">
    <property type="entry name" value="GGDEF"/>
    <property type="match status" value="1"/>
</dbReference>
<feature type="transmembrane region" description="Helical" evidence="3">
    <location>
        <begin position="51"/>
        <end position="74"/>
    </location>
</feature>
<reference evidence="5 6" key="1">
    <citation type="submission" date="2019-03" db="EMBL/GenBank/DDBJ databases">
        <title>Genomic Encyclopedia of Type Strains, Phase IV (KMG-IV): sequencing the most valuable type-strain genomes for metagenomic binning, comparative biology and taxonomic classification.</title>
        <authorList>
            <person name="Goeker M."/>
        </authorList>
    </citation>
    <scope>NUCLEOTIDE SEQUENCE [LARGE SCALE GENOMIC DNA]</scope>
    <source>
        <strain evidence="5 6">DSM 24984</strain>
    </source>
</reference>
<dbReference type="InterPro" id="IPR043128">
    <property type="entry name" value="Rev_trsase/Diguanyl_cyclase"/>
</dbReference>
<evidence type="ECO:0000256" key="1">
    <source>
        <dbReference type="ARBA" id="ARBA00012528"/>
    </source>
</evidence>
<comment type="catalytic activity">
    <reaction evidence="2">
        <text>2 GTP = 3',3'-c-di-GMP + 2 diphosphate</text>
        <dbReference type="Rhea" id="RHEA:24898"/>
        <dbReference type="ChEBI" id="CHEBI:33019"/>
        <dbReference type="ChEBI" id="CHEBI:37565"/>
        <dbReference type="ChEBI" id="CHEBI:58805"/>
        <dbReference type="EC" id="2.7.7.65"/>
    </reaction>
</comment>
<evidence type="ECO:0000259" key="4">
    <source>
        <dbReference type="PROSITE" id="PS50887"/>
    </source>
</evidence>
<evidence type="ECO:0000256" key="3">
    <source>
        <dbReference type="SAM" id="Phobius"/>
    </source>
</evidence>